<dbReference type="InterPro" id="IPR001387">
    <property type="entry name" value="Cro/C1-type_HTH"/>
</dbReference>
<sequence>MAKKRVIISPALEDLLSTVGENIKLARLRRKITATMLAERAGISRVTLRKVENGESSVTMAIYANVLFCLGLEKDLLRLAGDDPLGRRLQDAELTHTTERVAKRKK</sequence>
<dbReference type="PROSITE" id="PS50943">
    <property type="entry name" value="HTH_CROC1"/>
    <property type="match status" value="1"/>
</dbReference>
<dbReference type="EMBL" id="APJX01000002">
    <property type="protein sequence ID" value="EMS80711.1"/>
    <property type="molecule type" value="Genomic_DNA"/>
</dbReference>
<dbReference type="CDD" id="cd00093">
    <property type="entry name" value="HTH_XRE"/>
    <property type="match status" value="1"/>
</dbReference>
<accession>S0G7B0</accession>
<gene>
    <name evidence="2" type="ORF">Dpo_2c04070</name>
</gene>
<dbReference type="SUPFAM" id="SSF47413">
    <property type="entry name" value="lambda repressor-like DNA-binding domains"/>
    <property type="match status" value="1"/>
</dbReference>
<organism evidence="2 3">
    <name type="scientific">Desulfotignum phosphitoxidans DSM 13687</name>
    <dbReference type="NCBI Taxonomy" id="1286635"/>
    <lineage>
        <taxon>Bacteria</taxon>
        <taxon>Pseudomonadati</taxon>
        <taxon>Thermodesulfobacteriota</taxon>
        <taxon>Desulfobacteria</taxon>
        <taxon>Desulfobacterales</taxon>
        <taxon>Desulfobacteraceae</taxon>
        <taxon>Desulfotignum</taxon>
    </lineage>
</organism>
<dbReference type="Gene3D" id="1.10.260.40">
    <property type="entry name" value="lambda repressor-like DNA-binding domains"/>
    <property type="match status" value="1"/>
</dbReference>
<dbReference type="RefSeq" id="WP_006964984.1">
    <property type="nucleotide sequence ID" value="NZ_APJX01000002.1"/>
</dbReference>
<evidence type="ECO:0000313" key="3">
    <source>
        <dbReference type="Proteomes" id="UP000014216"/>
    </source>
</evidence>
<dbReference type="SMART" id="SM00530">
    <property type="entry name" value="HTH_XRE"/>
    <property type="match status" value="1"/>
</dbReference>
<dbReference type="AlphaFoldDB" id="S0G7B0"/>
<name>S0G7B0_9BACT</name>
<reference evidence="2 3" key="1">
    <citation type="journal article" date="2013" name="Genome Announc.">
        <title>Draft Genome Sequence of Desulfotignum phosphitoxidans DSM 13687 Strain FiPS-3.</title>
        <authorList>
            <person name="Poehlein A."/>
            <person name="Daniel R."/>
            <person name="Simeonova D.D."/>
        </authorList>
    </citation>
    <scope>NUCLEOTIDE SEQUENCE [LARGE SCALE GENOMIC DNA]</scope>
    <source>
        <strain evidence="2 3">DSM 13687</strain>
    </source>
</reference>
<evidence type="ECO:0000313" key="2">
    <source>
        <dbReference type="EMBL" id="EMS80711.1"/>
    </source>
</evidence>
<proteinExistence type="predicted"/>
<protein>
    <submittedName>
        <fullName evidence="2">Toxin-antitoxin system, antitoxin component, Xre family</fullName>
    </submittedName>
</protein>
<dbReference type="Proteomes" id="UP000014216">
    <property type="component" value="Unassembled WGS sequence"/>
</dbReference>
<dbReference type="InterPro" id="IPR010982">
    <property type="entry name" value="Lambda_DNA-bd_dom_sf"/>
</dbReference>
<comment type="caution">
    <text evidence="2">The sequence shown here is derived from an EMBL/GenBank/DDBJ whole genome shotgun (WGS) entry which is preliminary data.</text>
</comment>
<dbReference type="OrthoDB" id="5422231at2"/>
<dbReference type="GO" id="GO:0003677">
    <property type="term" value="F:DNA binding"/>
    <property type="evidence" value="ECO:0007669"/>
    <property type="project" value="InterPro"/>
</dbReference>
<dbReference type="Pfam" id="PF01381">
    <property type="entry name" value="HTH_3"/>
    <property type="match status" value="1"/>
</dbReference>
<keyword evidence="3" id="KW-1185">Reference proteome</keyword>
<feature type="domain" description="HTH cro/C1-type" evidence="1">
    <location>
        <begin position="23"/>
        <end position="77"/>
    </location>
</feature>
<evidence type="ECO:0000259" key="1">
    <source>
        <dbReference type="PROSITE" id="PS50943"/>
    </source>
</evidence>